<dbReference type="RefSeq" id="WP_258882596.1">
    <property type="nucleotide sequence ID" value="NZ_CP090065.1"/>
</dbReference>
<keyword evidence="1" id="KW-0378">Hydrolase</keyword>
<reference evidence="1" key="1">
    <citation type="submission" date="2021-12" db="EMBL/GenBank/DDBJ databases">
        <title>Genome sequence of novel Pectobacterium sp. causing blackleg.</title>
        <authorList>
            <person name="Wang J."/>
        </authorList>
    </citation>
    <scope>NUCLEOTIDE SEQUENCE</scope>
    <source>
        <strain evidence="1">BY21311</strain>
    </source>
</reference>
<protein>
    <submittedName>
        <fullName evidence="1">Serine protease</fullName>
    </submittedName>
</protein>
<dbReference type="GO" id="GO:0006508">
    <property type="term" value="P:proteolysis"/>
    <property type="evidence" value="ECO:0007669"/>
    <property type="project" value="UniProtKB-KW"/>
</dbReference>
<evidence type="ECO:0000313" key="1">
    <source>
        <dbReference type="EMBL" id="UVO06950.1"/>
    </source>
</evidence>
<evidence type="ECO:0000313" key="2">
    <source>
        <dbReference type="Proteomes" id="UP001059272"/>
    </source>
</evidence>
<dbReference type="Proteomes" id="UP001059272">
    <property type="component" value="Chromosome"/>
</dbReference>
<dbReference type="EMBL" id="CP090065">
    <property type="protein sequence ID" value="UVO06950.1"/>
    <property type="molecule type" value="Genomic_DNA"/>
</dbReference>
<dbReference type="InterPro" id="IPR009003">
    <property type="entry name" value="Peptidase_S1_PA"/>
</dbReference>
<dbReference type="KEGG" id="ppoo:LW347_13635"/>
<proteinExistence type="predicted"/>
<dbReference type="AlphaFoldDB" id="A0AAE9SYB8"/>
<accession>A0AAE9SYB8</accession>
<keyword evidence="1" id="KW-0645">Protease</keyword>
<dbReference type="SUPFAM" id="SSF50494">
    <property type="entry name" value="Trypsin-like serine proteases"/>
    <property type="match status" value="1"/>
</dbReference>
<dbReference type="GO" id="GO:0008233">
    <property type="term" value="F:peptidase activity"/>
    <property type="evidence" value="ECO:0007669"/>
    <property type="project" value="UniProtKB-KW"/>
</dbReference>
<gene>
    <name evidence="1" type="ORF">LW347_13635</name>
</gene>
<organism evidence="1 2">
    <name type="scientific">Pectobacterium polonicum</name>
    <dbReference type="NCBI Taxonomy" id="2485124"/>
    <lineage>
        <taxon>Bacteria</taxon>
        <taxon>Pseudomonadati</taxon>
        <taxon>Pseudomonadota</taxon>
        <taxon>Gammaproteobacteria</taxon>
        <taxon>Enterobacterales</taxon>
        <taxon>Pectobacteriaceae</taxon>
        <taxon>Pectobacterium</taxon>
    </lineage>
</organism>
<sequence>MQQVYHECRRSIAYVTVQTSEGDESIGTAFHIGQGYFITAKHVVFNNTIIEVGITQPHNKIVEYHAAPLSEEERPQILKVCLEPVFLESDVDDVAVFKVEKYESIPSILLSSTHDIHQSEDLALLTNVLCVGYPPIPITVHPFQVAVKSTISSLIIMRGSQYLSYVIATMARGGFSGGPIINDRGEAIGVVTDSLCRNDQVEETGFMACISISAAAELALKYGWDPDDHEYYRDIESLATIKLALTNTARLNPHAFDLKLSVYDDNRDVFIEVSCFDESVRNLVISSFSVICPLNINMTEGYSLIATPIDNPPPILLKRAAEAARDTLCASGYSLVRQRFTDGWF</sequence>
<name>A0AAE9SYB8_9GAMM</name>
<dbReference type="Gene3D" id="2.40.10.120">
    <property type="match status" value="1"/>
</dbReference>
<dbReference type="Pfam" id="PF13365">
    <property type="entry name" value="Trypsin_2"/>
    <property type="match status" value="1"/>
</dbReference>